<dbReference type="AlphaFoldDB" id="A0A9N9XWT4"/>
<evidence type="ECO:0000313" key="11">
    <source>
        <dbReference type="EMBL" id="CAG9865163.1"/>
    </source>
</evidence>
<dbReference type="InterPro" id="IPR003663">
    <property type="entry name" value="Sugar/inositol_transpt"/>
</dbReference>
<evidence type="ECO:0000256" key="5">
    <source>
        <dbReference type="ARBA" id="ARBA00022692"/>
    </source>
</evidence>
<dbReference type="Gene3D" id="1.20.1250.20">
    <property type="entry name" value="MFS general substrate transporter like domains"/>
    <property type="match status" value="1"/>
</dbReference>
<gene>
    <name evidence="11" type="ORF">PHYEVI_LOCUS11407</name>
</gene>
<dbReference type="PANTHER" id="PTHR48021:SF46">
    <property type="entry name" value="MAJOR FACILITATOR SUPERFAMILY (MFS) PROFILE DOMAIN-CONTAINING PROTEIN"/>
    <property type="match status" value="1"/>
</dbReference>
<keyword evidence="8" id="KW-0325">Glycoprotein</keyword>
<keyword evidence="12" id="KW-1185">Reference proteome</keyword>
<name>A0A9N9XWT4_PHYSR</name>
<evidence type="ECO:0000256" key="3">
    <source>
        <dbReference type="ARBA" id="ARBA00022475"/>
    </source>
</evidence>
<proteinExistence type="predicted"/>
<evidence type="ECO:0000256" key="1">
    <source>
        <dbReference type="ARBA" id="ARBA00004651"/>
    </source>
</evidence>
<dbReference type="InterPro" id="IPR020846">
    <property type="entry name" value="MFS_dom"/>
</dbReference>
<feature type="transmembrane region" description="Helical" evidence="9">
    <location>
        <begin position="391"/>
        <end position="411"/>
    </location>
</feature>
<evidence type="ECO:0000256" key="9">
    <source>
        <dbReference type="SAM" id="Phobius"/>
    </source>
</evidence>
<keyword evidence="5 9" id="KW-0812">Transmembrane</keyword>
<keyword evidence="6 9" id="KW-1133">Transmembrane helix</keyword>
<dbReference type="PANTHER" id="PTHR48021">
    <property type="match status" value="1"/>
</dbReference>
<evidence type="ECO:0000256" key="2">
    <source>
        <dbReference type="ARBA" id="ARBA00022448"/>
    </source>
</evidence>
<feature type="transmembrane region" description="Helical" evidence="9">
    <location>
        <begin position="147"/>
        <end position="168"/>
    </location>
</feature>
<accession>A0A9N9XWT4</accession>
<feature type="transmembrane region" description="Helical" evidence="9">
    <location>
        <begin position="174"/>
        <end position="191"/>
    </location>
</feature>
<feature type="transmembrane region" description="Helical" evidence="9">
    <location>
        <begin position="357"/>
        <end position="379"/>
    </location>
</feature>
<feature type="transmembrane region" description="Helical" evidence="9">
    <location>
        <begin position="423"/>
        <end position="441"/>
    </location>
</feature>
<dbReference type="SUPFAM" id="SSF103473">
    <property type="entry name" value="MFS general substrate transporter"/>
    <property type="match status" value="1"/>
</dbReference>
<feature type="transmembrane region" description="Helical" evidence="9">
    <location>
        <begin position="295"/>
        <end position="312"/>
    </location>
</feature>
<dbReference type="Proteomes" id="UP001153712">
    <property type="component" value="Chromosome 9"/>
</dbReference>
<organism evidence="11 12">
    <name type="scientific">Phyllotreta striolata</name>
    <name type="common">Striped flea beetle</name>
    <name type="synonym">Crioceris striolata</name>
    <dbReference type="NCBI Taxonomy" id="444603"/>
    <lineage>
        <taxon>Eukaryota</taxon>
        <taxon>Metazoa</taxon>
        <taxon>Ecdysozoa</taxon>
        <taxon>Arthropoda</taxon>
        <taxon>Hexapoda</taxon>
        <taxon>Insecta</taxon>
        <taxon>Pterygota</taxon>
        <taxon>Neoptera</taxon>
        <taxon>Endopterygota</taxon>
        <taxon>Coleoptera</taxon>
        <taxon>Polyphaga</taxon>
        <taxon>Cucujiformia</taxon>
        <taxon>Chrysomeloidea</taxon>
        <taxon>Chrysomelidae</taxon>
        <taxon>Galerucinae</taxon>
        <taxon>Alticini</taxon>
        <taxon>Phyllotreta</taxon>
    </lineage>
</organism>
<feature type="transmembrane region" description="Helical" evidence="9">
    <location>
        <begin position="113"/>
        <end position="135"/>
    </location>
</feature>
<feature type="transmembrane region" description="Helical" evidence="9">
    <location>
        <begin position="12"/>
        <end position="36"/>
    </location>
</feature>
<dbReference type="GO" id="GO:0005886">
    <property type="term" value="C:plasma membrane"/>
    <property type="evidence" value="ECO:0007669"/>
    <property type="project" value="UniProtKB-SubCell"/>
</dbReference>
<feature type="domain" description="Major facilitator superfamily (MFS) profile" evidence="10">
    <location>
        <begin position="19"/>
        <end position="445"/>
    </location>
</feature>
<dbReference type="PRINTS" id="PR00171">
    <property type="entry name" value="SUGRTRNSPORT"/>
</dbReference>
<keyword evidence="4" id="KW-0762">Sugar transport</keyword>
<evidence type="ECO:0000256" key="6">
    <source>
        <dbReference type="ARBA" id="ARBA00022989"/>
    </source>
</evidence>
<keyword evidence="7 9" id="KW-0472">Membrane</keyword>
<feature type="transmembrane region" description="Helical" evidence="9">
    <location>
        <begin position="58"/>
        <end position="76"/>
    </location>
</feature>
<dbReference type="EMBL" id="OU900102">
    <property type="protein sequence ID" value="CAG9865163.1"/>
    <property type="molecule type" value="Genomic_DNA"/>
</dbReference>
<feature type="transmembrane region" description="Helical" evidence="9">
    <location>
        <begin position="254"/>
        <end position="275"/>
    </location>
</feature>
<sequence>MKKIFDCSNFKYRIFQYLAALAANLGMFSIGLHYGWPSSSLPILTSGNYTFSMSNSEASWMVAITPMGSVIGDLIAGFTLNTFGRKKMIMVSSIPLTVSWILVAVAQSSVYLFIARIIAGIVDGLLFTAIPPYLAEIADPEIRGFLGTTYFVTLVFGMLVSNVLLFFLSIPISAYIACTVSAFMLLILPFLPESPYFHLMRNEMLQAKASLQKFRGRGEVTEELGRISKGILEEERSGTGGVMELVTNRYNRKCLLLAILMTVVQQTTGVLAIQSYAETVFQETKHIIRPDVANIIYFALYFLATLIALVLVDVSGRRPLFLISITIVCIALFTNGTYLYLKNATSINLDGYESIQILALLVFTVAYSIGLNNIPVLVSSEIFPSHIKGKAFCVINVSFSFASTFVIKYFGWTNEAVGMYVPFYTYAACSAVGAVSIALLMPETKKKTLEDIQMELAGGEREEKSANGVI</sequence>
<dbReference type="OrthoDB" id="6133115at2759"/>
<comment type="subcellular location">
    <subcellularLocation>
        <location evidence="1">Cell membrane</location>
        <topology evidence="1">Multi-pass membrane protein</topology>
    </subcellularLocation>
</comment>
<evidence type="ECO:0000259" key="10">
    <source>
        <dbReference type="PROSITE" id="PS50850"/>
    </source>
</evidence>
<feature type="transmembrane region" description="Helical" evidence="9">
    <location>
        <begin position="88"/>
        <end position="107"/>
    </location>
</feature>
<dbReference type="GO" id="GO:0022857">
    <property type="term" value="F:transmembrane transporter activity"/>
    <property type="evidence" value="ECO:0007669"/>
    <property type="project" value="InterPro"/>
</dbReference>
<feature type="transmembrane region" description="Helical" evidence="9">
    <location>
        <begin position="319"/>
        <end position="341"/>
    </location>
</feature>
<evidence type="ECO:0000313" key="12">
    <source>
        <dbReference type="Proteomes" id="UP001153712"/>
    </source>
</evidence>
<evidence type="ECO:0000256" key="8">
    <source>
        <dbReference type="ARBA" id="ARBA00023180"/>
    </source>
</evidence>
<dbReference type="FunFam" id="1.20.1250.20:FF:000218">
    <property type="entry name" value="facilitated trehalose transporter Tret1"/>
    <property type="match status" value="1"/>
</dbReference>
<keyword evidence="3" id="KW-1003">Cell membrane</keyword>
<dbReference type="InterPro" id="IPR050549">
    <property type="entry name" value="MFS_Trehalose_Transporter"/>
</dbReference>
<protein>
    <recommendedName>
        <fullName evidence="10">Major facilitator superfamily (MFS) profile domain-containing protein</fullName>
    </recommendedName>
</protein>
<evidence type="ECO:0000256" key="4">
    <source>
        <dbReference type="ARBA" id="ARBA00022597"/>
    </source>
</evidence>
<reference evidence="11" key="1">
    <citation type="submission" date="2022-01" db="EMBL/GenBank/DDBJ databases">
        <authorList>
            <person name="King R."/>
        </authorList>
    </citation>
    <scope>NUCLEOTIDE SEQUENCE</scope>
</reference>
<dbReference type="InterPro" id="IPR036259">
    <property type="entry name" value="MFS_trans_sf"/>
</dbReference>
<evidence type="ECO:0000256" key="7">
    <source>
        <dbReference type="ARBA" id="ARBA00023136"/>
    </source>
</evidence>
<keyword evidence="2" id="KW-0813">Transport</keyword>
<dbReference type="InterPro" id="IPR005828">
    <property type="entry name" value="MFS_sugar_transport-like"/>
</dbReference>
<dbReference type="PROSITE" id="PS50850">
    <property type="entry name" value="MFS"/>
    <property type="match status" value="1"/>
</dbReference>
<dbReference type="Pfam" id="PF00083">
    <property type="entry name" value="Sugar_tr"/>
    <property type="match status" value="1"/>
</dbReference>